<feature type="region of interest" description="Disordered" evidence="1">
    <location>
        <begin position="1"/>
        <end position="45"/>
    </location>
</feature>
<evidence type="ECO:0000313" key="3">
    <source>
        <dbReference type="Proteomes" id="UP001552479"/>
    </source>
</evidence>
<evidence type="ECO:0008006" key="4">
    <source>
        <dbReference type="Google" id="ProtNLM"/>
    </source>
</evidence>
<gene>
    <name evidence="2" type="ORF">AB0L03_22475</name>
</gene>
<feature type="compositionally biased region" description="Acidic residues" evidence="1">
    <location>
        <begin position="27"/>
        <end position="36"/>
    </location>
</feature>
<proteinExistence type="predicted"/>
<dbReference type="RefSeq" id="WP_366089237.1">
    <property type="nucleotide sequence ID" value="NZ_JBFASG010000024.1"/>
</dbReference>
<accession>A0ABV3IZ49</accession>
<dbReference type="Proteomes" id="UP001552479">
    <property type="component" value="Unassembled WGS sequence"/>
</dbReference>
<organism evidence="2 3">
    <name type="scientific">Streptomyces roseoverticillatus</name>
    <dbReference type="NCBI Taxonomy" id="66429"/>
    <lineage>
        <taxon>Bacteria</taxon>
        <taxon>Bacillati</taxon>
        <taxon>Actinomycetota</taxon>
        <taxon>Actinomycetes</taxon>
        <taxon>Kitasatosporales</taxon>
        <taxon>Streptomycetaceae</taxon>
        <taxon>Streptomyces</taxon>
    </lineage>
</organism>
<evidence type="ECO:0000313" key="2">
    <source>
        <dbReference type="EMBL" id="MEV4925559.1"/>
    </source>
</evidence>
<dbReference type="EMBL" id="JBFASG010000024">
    <property type="protein sequence ID" value="MEV4925559.1"/>
    <property type="molecule type" value="Genomic_DNA"/>
</dbReference>
<comment type="caution">
    <text evidence="2">The sequence shown here is derived from an EMBL/GenBank/DDBJ whole genome shotgun (WGS) entry which is preliminary data.</text>
</comment>
<reference evidence="2 3" key="1">
    <citation type="submission" date="2024-06" db="EMBL/GenBank/DDBJ databases">
        <title>The Natural Products Discovery Center: Release of the First 8490 Sequenced Strains for Exploring Actinobacteria Biosynthetic Diversity.</title>
        <authorList>
            <person name="Kalkreuter E."/>
            <person name="Kautsar S.A."/>
            <person name="Yang D."/>
            <person name="Bader C.D."/>
            <person name="Teijaro C.N."/>
            <person name="Fluegel L."/>
            <person name="Davis C.M."/>
            <person name="Simpson J.R."/>
            <person name="Lauterbach L."/>
            <person name="Steele A.D."/>
            <person name="Gui C."/>
            <person name="Meng S."/>
            <person name="Li G."/>
            <person name="Viehrig K."/>
            <person name="Ye F."/>
            <person name="Su P."/>
            <person name="Kiefer A.F."/>
            <person name="Nichols A."/>
            <person name="Cepeda A.J."/>
            <person name="Yan W."/>
            <person name="Fan B."/>
            <person name="Jiang Y."/>
            <person name="Adhikari A."/>
            <person name="Zheng C.-J."/>
            <person name="Schuster L."/>
            <person name="Cowan T.M."/>
            <person name="Smanski M.J."/>
            <person name="Chevrette M.G."/>
            <person name="De Carvalho L.P.S."/>
            <person name="Shen B."/>
        </authorList>
    </citation>
    <scope>NUCLEOTIDE SEQUENCE [LARGE SCALE GENOMIC DNA]</scope>
    <source>
        <strain evidence="2 3">NPDC053791</strain>
    </source>
</reference>
<evidence type="ECO:0000256" key="1">
    <source>
        <dbReference type="SAM" id="MobiDB-lite"/>
    </source>
</evidence>
<name>A0ABV3IZ49_9ACTN</name>
<keyword evidence="3" id="KW-1185">Reference proteome</keyword>
<protein>
    <recommendedName>
        <fullName evidence="4">Scramblase</fullName>
    </recommendedName>
</protein>
<sequence length="204" mass="21340">MTHVTGSRAVSLDKTASLEENASPEGNAEDSFDEEAPTGPVQDDRFGDITVLLNDEEGWVEVLGDAIPPAAVDRAPGAETENHVPIGTRNGDHLTMTVDGEPVALVPAKGKLSRRSYAVDVTREGVVYRLVPDSIAGSRLLKDGQHLGDFSSDGDGRVLAEWKEGAEVSPADASVGYALAAAFGTGGQPMWMMAIEAAAELLPG</sequence>